<evidence type="ECO:0000256" key="13">
    <source>
        <dbReference type="PIRNR" id="PIRNR016408"/>
    </source>
</evidence>
<dbReference type="PIRSF" id="PIRSF016408">
    <property type="entry name" value="PAGM"/>
    <property type="match status" value="1"/>
</dbReference>
<dbReference type="GO" id="GO:0004610">
    <property type="term" value="F:phosphoacetylglucosamine mutase activity"/>
    <property type="evidence" value="ECO:0007669"/>
    <property type="project" value="UniProtKB-UniRule"/>
</dbReference>
<feature type="binding site" evidence="15">
    <location>
        <begin position="479"/>
        <end position="483"/>
    </location>
    <ligand>
        <name>substrate</name>
    </ligand>
</feature>
<evidence type="ECO:0000259" key="20">
    <source>
        <dbReference type="Pfam" id="PF21405"/>
    </source>
</evidence>
<evidence type="ECO:0000259" key="18">
    <source>
        <dbReference type="Pfam" id="PF02878"/>
    </source>
</evidence>
<dbReference type="SUPFAM" id="SSF53738">
    <property type="entry name" value="Phosphoglucomutase, first 3 domains"/>
    <property type="match status" value="2"/>
</dbReference>
<dbReference type="FunFam" id="3.40.120.10:FF:000019">
    <property type="entry name" value="Phosphoacetylglucosamine mutase"/>
    <property type="match status" value="1"/>
</dbReference>
<feature type="domain" description="Alpha-D-phosphohexomutase C-terminal" evidence="17">
    <location>
        <begin position="436"/>
        <end position="507"/>
    </location>
</feature>
<evidence type="ECO:0000259" key="17">
    <source>
        <dbReference type="Pfam" id="PF00408"/>
    </source>
</evidence>
<dbReference type="GO" id="GO:0000287">
    <property type="term" value="F:magnesium ion binding"/>
    <property type="evidence" value="ECO:0007669"/>
    <property type="project" value="InterPro"/>
</dbReference>
<dbReference type="SUPFAM" id="SSF55957">
    <property type="entry name" value="Phosphoglucomutase, C-terminal domain"/>
    <property type="match status" value="1"/>
</dbReference>
<dbReference type="InterPro" id="IPR016657">
    <property type="entry name" value="PAGM"/>
</dbReference>
<dbReference type="FunFam" id="3.40.120.10:FF:000013">
    <property type="entry name" value="Phosphoacetylglucosamine mutase"/>
    <property type="match status" value="1"/>
</dbReference>
<evidence type="ECO:0000256" key="2">
    <source>
        <dbReference type="ARBA" id="ARBA00004865"/>
    </source>
</evidence>
<gene>
    <name evidence="21" type="primary">PGM3</name>
    <name evidence="21" type="synonym">pgm3</name>
</gene>
<dbReference type="Ensembl" id="ENSONIT00000086609.1">
    <property type="protein sequence ID" value="ENSONIP00000078074.1"/>
    <property type="gene ID" value="ENSONIG00000000644.2"/>
</dbReference>
<dbReference type="PANTHER" id="PTHR45955">
    <property type="entry name" value="PHOSPHOACETYLGLUCOSAMINE MUTASE"/>
    <property type="match status" value="1"/>
</dbReference>
<dbReference type="FunFam" id="3.40.120.10:FF:000015">
    <property type="entry name" value="Phosphoacetylglucosamine mutase"/>
    <property type="match status" value="1"/>
</dbReference>
<dbReference type="FunFam" id="3.30.310.50:FF:000003">
    <property type="entry name" value="Phosphoacetylglucosamine mutase"/>
    <property type="match status" value="1"/>
</dbReference>
<dbReference type="InterPro" id="IPR049023">
    <property type="entry name" value="AMG1_II"/>
</dbReference>
<evidence type="ECO:0000256" key="7">
    <source>
        <dbReference type="ARBA" id="ARBA00022842"/>
    </source>
</evidence>
<feature type="binding site" evidence="16">
    <location>
        <position position="259"/>
    </location>
    <ligand>
        <name>Mg(2+)</name>
        <dbReference type="ChEBI" id="CHEBI:18420"/>
    </ligand>
</feature>
<dbReference type="Pfam" id="PF21405">
    <property type="entry name" value="AMG1_II"/>
    <property type="match status" value="1"/>
</dbReference>
<keyword evidence="9 13" id="KW-0413">Isomerase</keyword>
<evidence type="ECO:0000256" key="16">
    <source>
        <dbReference type="PIRSR" id="PIRSR016408-3"/>
    </source>
</evidence>
<feature type="active site" description="Phosphoserine intermediate" evidence="14">
    <location>
        <position position="65"/>
    </location>
</feature>
<dbReference type="PROSITE" id="PS00710">
    <property type="entry name" value="PGM_PMM"/>
    <property type="match status" value="1"/>
</dbReference>
<organism evidence="21 22">
    <name type="scientific">Oreochromis niloticus</name>
    <name type="common">Nile tilapia</name>
    <name type="synonym">Tilapia nilotica</name>
    <dbReference type="NCBI Taxonomy" id="8128"/>
    <lineage>
        <taxon>Eukaryota</taxon>
        <taxon>Metazoa</taxon>
        <taxon>Chordata</taxon>
        <taxon>Craniata</taxon>
        <taxon>Vertebrata</taxon>
        <taxon>Euteleostomi</taxon>
        <taxon>Actinopterygii</taxon>
        <taxon>Neopterygii</taxon>
        <taxon>Teleostei</taxon>
        <taxon>Neoteleostei</taxon>
        <taxon>Acanthomorphata</taxon>
        <taxon>Ovalentaria</taxon>
        <taxon>Cichlomorphae</taxon>
        <taxon>Cichliformes</taxon>
        <taxon>Cichlidae</taxon>
        <taxon>African cichlids</taxon>
        <taxon>Pseudocrenilabrinae</taxon>
        <taxon>Oreochromini</taxon>
        <taxon>Oreochromis</taxon>
    </lineage>
</organism>
<feature type="binding site" evidence="16">
    <location>
        <position position="257"/>
    </location>
    <ligand>
        <name>Mg(2+)</name>
        <dbReference type="ChEBI" id="CHEBI:18420"/>
    </ligand>
</feature>
<comment type="cofactor">
    <cofactor evidence="13 16">
        <name>Mg(2+)</name>
        <dbReference type="ChEBI" id="CHEBI:18420"/>
    </cofactor>
    <text evidence="13 16">Binds 1 Mg(2+) ion per subunit.</text>
</comment>
<reference evidence="21" key="2">
    <citation type="submission" date="2025-08" db="UniProtKB">
        <authorList>
            <consortium name="Ensembl"/>
        </authorList>
    </citation>
    <scope>IDENTIFICATION</scope>
</reference>
<feature type="binding site" evidence="15">
    <location>
        <position position="488"/>
    </location>
    <ligand>
        <name>substrate</name>
    </ligand>
</feature>
<comment type="catalytic activity">
    <reaction evidence="1 13">
        <text>N-acetyl-alpha-D-glucosamine 1-phosphate = N-acetyl-D-glucosamine 6-phosphate</text>
        <dbReference type="Rhea" id="RHEA:23804"/>
        <dbReference type="ChEBI" id="CHEBI:57513"/>
        <dbReference type="ChEBI" id="CHEBI:57776"/>
        <dbReference type="EC" id="5.4.2.3"/>
    </reaction>
</comment>
<dbReference type="Pfam" id="PF21404">
    <property type="entry name" value="AMG1_III"/>
    <property type="match status" value="1"/>
</dbReference>
<keyword evidence="10" id="KW-0119">Carbohydrate metabolism</keyword>
<evidence type="ECO:0000259" key="19">
    <source>
        <dbReference type="Pfam" id="PF21404"/>
    </source>
</evidence>
<reference evidence="22" key="1">
    <citation type="submission" date="2012-01" db="EMBL/GenBank/DDBJ databases">
        <title>The Genome Sequence of Oreochromis niloticus (Nile Tilapia).</title>
        <authorList>
            <consortium name="Broad Institute Genome Assembly Team"/>
            <consortium name="Broad Institute Sequencing Platform"/>
            <person name="Di Palma F."/>
            <person name="Johnson J."/>
            <person name="Lander E.S."/>
            <person name="Lindblad-Toh K."/>
        </authorList>
    </citation>
    <scope>NUCLEOTIDE SEQUENCE [LARGE SCALE GENOMIC DNA]</scope>
</reference>
<feature type="domain" description="Phosphoacetylglucosamine mutase AMG1" evidence="20">
    <location>
        <begin position="163"/>
        <end position="264"/>
    </location>
</feature>
<evidence type="ECO:0000256" key="10">
    <source>
        <dbReference type="ARBA" id="ARBA00023277"/>
    </source>
</evidence>
<evidence type="ECO:0000256" key="4">
    <source>
        <dbReference type="ARBA" id="ARBA00012731"/>
    </source>
</evidence>
<dbReference type="GO" id="GO:0006048">
    <property type="term" value="P:UDP-N-acetylglucosamine biosynthetic process"/>
    <property type="evidence" value="ECO:0007669"/>
    <property type="project" value="UniProtKB-UniRule"/>
</dbReference>
<evidence type="ECO:0000256" key="5">
    <source>
        <dbReference type="ARBA" id="ARBA00022553"/>
    </source>
</evidence>
<evidence type="ECO:0000256" key="12">
    <source>
        <dbReference type="ARBA" id="ARBA00070218"/>
    </source>
</evidence>
<comment type="similarity">
    <text evidence="3 13">Belongs to the phosphohexose mutase family.</text>
</comment>
<dbReference type="Pfam" id="PF02878">
    <property type="entry name" value="PGM_PMM_I"/>
    <property type="match status" value="1"/>
</dbReference>
<feature type="domain" description="Phosphoacetylglucosamine mutase AMG1" evidence="19">
    <location>
        <begin position="278"/>
        <end position="417"/>
    </location>
</feature>
<feature type="domain" description="Alpha-D-phosphohexomutase alpha/beta/alpha" evidence="18">
    <location>
        <begin position="52"/>
        <end position="92"/>
    </location>
</feature>
<dbReference type="UniPathway" id="UPA00113">
    <property type="reaction ID" value="UER00530"/>
</dbReference>
<dbReference type="Gene3D" id="3.30.310.50">
    <property type="entry name" value="Alpha-D-phosphohexomutase, C-terminal domain"/>
    <property type="match status" value="1"/>
</dbReference>
<sequence>MAQFQEVLKQSALHPKPAGLVLQYGTSGFRTNAKQLDHIMFRMGLLATLRSKKTKATIGVMVTASHNPEEDNGVKLIDPMGEMVTQDWEEHATQLANYMLCNVLGPCFAWLFCFCSFIVGTSSGSLSAFLSFPSILLDYGLVTTPQLHYMVCCQNTQGKYGEATVEGYYTKFCQAFIQLTKNVRSRSHLCLDGANGIGALKVREMESHLKKELQISLNNDGSKGRLNHQCGADYVKVQQKPPTGIKINPGERCCSFDGDADRIVYYYTDSEGTFHLLDGDKMATLISTFLKELLTQAGLDLKIAVVQTAYANGSSTHYLENTMKVLVRCTKTGVKHLHHVAQEFDVGVYFEANGHGTVLFSKAAEEKIQQLAEDTNVNDKRKKAALLLRNTINVINQTVGDAISDMLLIEAILAIKGMTIQQWDTIYTDLPNRQLKVKVADRRVIDTTDAERRAVTPAGLQEAIDNLVKKYRQARSFVRPSGTEDVVRVYAEADTQESADALAHEVSLAVYRLAGGVGDEPKPLH</sequence>
<dbReference type="InterPro" id="IPR005844">
    <property type="entry name" value="A-D-PHexomutase_a/b/a-I"/>
</dbReference>
<evidence type="ECO:0000256" key="1">
    <source>
        <dbReference type="ARBA" id="ARBA00000558"/>
    </source>
</evidence>
<dbReference type="InterPro" id="IPR016066">
    <property type="entry name" value="A-D-PHexomutase_CS"/>
</dbReference>
<dbReference type="InterPro" id="IPR036900">
    <property type="entry name" value="A-D-PHexomutase_C_sf"/>
</dbReference>
<keyword evidence="5" id="KW-0597">Phosphoprotein</keyword>
<evidence type="ECO:0000256" key="15">
    <source>
        <dbReference type="PIRSR" id="PIRSR016408-2"/>
    </source>
</evidence>
<protein>
    <recommendedName>
        <fullName evidence="12 13">Phosphoacetylglucosamine mutase</fullName>
        <shortName evidence="13">PAGM</shortName>
        <ecNumber evidence="4 13">5.4.2.3</ecNumber>
    </recommendedName>
    <alternativeName>
        <fullName evidence="13">Acetylglucosamine phosphomutase</fullName>
    </alternativeName>
    <alternativeName>
        <fullName evidence="13">N-acetylglucosamine-phosphate mutase</fullName>
    </alternativeName>
</protein>
<evidence type="ECO:0000256" key="3">
    <source>
        <dbReference type="ARBA" id="ARBA00010231"/>
    </source>
</evidence>
<keyword evidence="7 13" id="KW-0460">Magnesium</keyword>
<comment type="pathway">
    <text evidence="2 13">Nucleotide-sugar biosynthesis; UDP-N-acetyl-alpha-D-glucosamine biosynthesis; N-acetyl-alpha-D-glucosamine 1-phosphate from alpha-D-glucosamine 6-phosphate (route I): step 2/2.</text>
</comment>
<dbReference type="Proteomes" id="UP000005207">
    <property type="component" value="Linkage group LG15"/>
</dbReference>
<evidence type="ECO:0000256" key="8">
    <source>
        <dbReference type="ARBA" id="ARBA00022990"/>
    </source>
</evidence>
<evidence type="ECO:0000256" key="14">
    <source>
        <dbReference type="PIRSR" id="PIRSR016408-1"/>
    </source>
</evidence>
<keyword evidence="6 13" id="KW-0479">Metal-binding</keyword>
<evidence type="ECO:0000256" key="11">
    <source>
        <dbReference type="ARBA" id="ARBA00060228"/>
    </source>
</evidence>
<evidence type="ECO:0000256" key="9">
    <source>
        <dbReference type="ARBA" id="ARBA00023235"/>
    </source>
</evidence>
<name>A0A669F2E8_ORENI</name>
<reference evidence="21" key="3">
    <citation type="submission" date="2025-09" db="UniProtKB">
        <authorList>
            <consortium name="Ensembl"/>
        </authorList>
    </citation>
    <scope>IDENTIFICATION</scope>
</reference>
<dbReference type="Gene3D" id="3.40.120.10">
    <property type="entry name" value="Alpha-D-Glucose-1,6-Bisphosphate, subunit A, domain 3"/>
    <property type="match status" value="2"/>
</dbReference>
<dbReference type="PANTHER" id="PTHR45955:SF1">
    <property type="entry name" value="PHOSPHOACETYLGLUCOSAMINE MUTASE"/>
    <property type="match status" value="1"/>
</dbReference>
<dbReference type="InterPro" id="IPR016055">
    <property type="entry name" value="A-D-PHexomutase_a/b/a-I/II/III"/>
</dbReference>
<accession>A0A669F2E8</accession>
<evidence type="ECO:0000313" key="22">
    <source>
        <dbReference type="Proteomes" id="UP000005207"/>
    </source>
</evidence>
<dbReference type="InterPro" id="IPR005843">
    <property type="entry name" value="A-D-PHexomutase_C"/>
</dbReference>
<dbReference type="AlphaFoldDB" id="A0A669F2E8"/>
<keyword evidence="22" id="KW-1185">Reference proteome</keyword>
<dbReference type="Pfam" id="PF00408">
    <property type="entry name" value="PGM_PMM_IV"/>
    <property type="match status" value="1"/>
</dbReference>
<evidence type="ECO:0000256" key="6">
    <source>
        <dbReference type="ARBA" id="ARBA00022723"/>
    </source>
</evidence>
<comment type="function">
    <text evidence="11 13">Catalyzes the conversion of GlcNAc-6-P into GlcNAc-1-P during the synthesis of uridine diphosphate/UDP-GlcNAc, a sugar nucleotide critical to multiple glycosylation pathways including protein N- and O-glycosylation.</text>
</comment>
<feature type="binding site" description="via phosphate group" evidence="16">
    <location>
        <position position="65"/>
    </location>
    <ligand>
        <name>Mg(2+)</name>
        <dbReference type="ChEBI" id="CHEBI:18420"/>
    </ligand>
</feature>
<keyword evidence="8" id="KW-0007">Acetylation</keyword>
<dbReference type="CDD" id="cd03086">
    <property type="entry name" value="PGM3"/>
    <property type="match status" value="1"/>
</dbReference>
<dbReference type="GO" id="GO:0005975">
    <property type="term" value="P:carbohydrate metabolic process"/>
    <property type="evidence" value="ECO:0007669"/>
    <property type="project" value="InterPro"/>
</dbReference>
<dbReference type="EC" id="5.4.2.3" evidence="4 13"/>
<dbReference type="InterPro" id="IPR049022">
    <property type="entry name" value="AMG1_III"/>
</dbReference>
<proteinExistence type="inferred from homology"/>
<dbReference type="GO" id="GO:0030097">
    <property type="term" value="P:hemopoiesis"/>
    <property type="evidence" value="ECO:0007669"/>
    <property type="project" value="TreeGrafter"/>
</dbReference>
<feature type="binding site" evidence="15">
    <location>
        <begin position="351"/>
        <end position="353"/>
    </location>
    <ligand>
        <name>substrate</name>
    </ligand>
</feature>
<feature type="binding site" evidence="16">
    <location>
        <position position="261"/>
    </location>
    <ligand>
        <name>Mg(2+)</name>
        <dbReference type="ChEBI" id="CHEBI:18420"/>
    </ligand>
</feature>
<evidence type="ECO:0000313" key="21">
    <source>
        <dbReference type="Ensembl" id="ENSONIP00000078074.1"/>
    </source>
</evidence>
<dbReference type="GeneTree" id="ENSGT00390000000509"/>